<accession>A0A9W8HEU3</accession>
<sequence>MWTILHLGALAGLAAGASVVGSSGIAACSAQSVLDMCVATQSQMLAMCSYSDWACKCQAQRTIAGCFANCPDDGARAGHEGQVTVFCSAARSKQQEDEERAKSSASSSAAAAAPKRAETGRPAAPRPGAEPRAAGPRAAAPGPRPSARPGAGLGAGPVQPAGDAAAGAGRGAAALPAFALGLAAWMAV</sequence>
<feature type="compositionally biased region" description="Basic and acidic residues" evidence="1">
    <location>
        <begin position="93"/>
        <end position="102"/>
    </location>
</feature>
<feature type="compositionally biased region" description="Low complexity" evidence="1">
    <location>
        <begin position="103"/>
        <end position="113"/>
    </location>
</feature>
<dbReference type="Proteomes" id="UP001140217">
    <property type="component" value="Unassembled WGS sequence"/>
</dbReference>
<organism evidence="3 4">
    <name type="scientific">Coemansia javaensis</name>
    <dbReference type="NCBI Taxonomy" id="2761396"/>
    <lineage>
        <taxon>Eukaryota</taxon>
        <taxon>Fungi</taxon>
        <taxon>Fungi incertae sedis</taxon>
        <taxon>Zoopagomycota</taxon>
        <taxon>Kickxellomycotina</taxon>
        <taxon>Kickxellomycetes</taxon>
        <taxon>Kickxellales</taxon>
        <taxon>Kickxellaceae</taxon>
        <taxon>Coemansia</taxon>
    </lineage>
</organism>
<feature type="compositionally biased region" description="Low complexity" evidence="1">
    <location>
        <begin position="120"/>
        <end position="170"/>
    </location>
</feature>
<keyword evidence="4" id="KW-1185">Reference proteome</keyword>
<proteinExistence type="predicted"/>
<feature type="signal peptide" evidence="2">
    <location>
        <begin position="1"/>
        <end position="16"/>
    </location>
</feature>
<dbReference type="AlphaFoldDB" id="A0A9W8HEU3"/>
<feature type="region of interest" description="Disordered" evidence="1">
    <location>
        <begin position="92"/>
        <end position="170"/>
    </location>
</feature>
<evidence type="ECO:0000256" key="1">
    <source>
        <dbReference type="SAM" id="MobiDB-lite"/>
    </source>
</evidence>
<keyword evidence="2" id="KW-0732">Signal</keyword>
<evidence type="ECO:0000256" key="2">
    <source>
        <dbReference type="SAM" id="SignalP"/>
    </source>
</evidence>
<feature type="chain" id="PRO_5040912340" description="Extracellular membrane protein CFEM domain-containing protein" evidence="2">
    <location>
        <begin position="17"/>
        <end position="188"/>
    </location>
</feature>
<reference evidence="3" key="1">
    <citation type="submission" date="2022-07" db="EMBL/GenBank/DDBJ databases">
        <title>Phylogenomic reconstructions and comparative analyses of Kickxellomycotina fungi.</title>
        <authorList>
            <person name="Reynolds N.K."/>
            <person name="Stajich J.E."/>
            <person name="Barry K."/>
            <person name="Grigoriev I.V."/>
            <person name="Crous P."/>
            <person name="Smith M.E."/>
        </authorList>
    </citation>
    <scope>NUCLEOTIDE SEQUENCE</scope>
    <source>
        <strain evidence="3">NBRC 105414</strain>
    </source>
</reference>
<protein>
    <recommendedName>
        <fullName evidence="5">Extracellular membrane protein CFEM domain-containing protein</fullName>
    </recommendedName>
</protein>
<dbReference type="OrthoDB" id="2507140at2759"/>
<evidence type="ECO:0000313" key="4">
    <source>
        <dbReference type="Proteomes" id="UP001140217"/>
    </source>
</evidence>
<name>A0A9W8HEU3_9FUNG</name>
<comment type="caution">
    <text evidence="3">The sequence shown here is derived from an EMBL/GenBank/DDBJ whole genome shotgun (WGS) entry which is preliminary data.</text>
</comment>
<dbReference type="EMBL" id="JANBUL010000133">
    <property type="protein sequence ID" value="KAJ2780557.1"/>
    <property type="molecule type" value="Genomic_DNA"/>
</dbReference>
<evidence type="ECO:0008006" key="5">
    <source>
        <dbReference type="Google" id="ProtNLM"/>
    </source>
</evidence>
<gene>
    <name evidence="3" type="ORF">H4R18_003386</name>
</gene>
<evidence type="ECO:0000313" key="3">
    <source>
        <dbReference type="EMBL" id="KAJ2780557.1"/>
    </source>
</evidence>